<dbReference type="PANTHER" id="PTHR47637">
    <property type="entry name" value="CHAPERONE SURA"/>
    <property type="match status" value="1"/>
</dbReference>
<dbReference type="EMBL" id="JBBHJY010000001">
    <property type="protein sequence ID" value="MEJ6009280.1"/>
    <property type="molecule type" value="Genomic_DNA"/>
</dbReference>
<evidence type="ECO:0000256" key="3">
    <source>
        <dbReference type="ARBA" id="ARBA00030642"/>
    </source>
</evidence>
<accession>A0ABU8S630</accession>
<evidence type="ECO:0000313" key="9">
    <source>
        <dbReference type="Proteomes" id="UP001379235"/>
    </source>
</evidence>
<feature type="signal peptide" evidence="6">
    <location>
        <begin position="1"/>
        <end position="22"/>
    </location>
</feature>
<protein>
    <recommendedName>
        <fullName evidence="1">Parvulin-like PPIase</fullName>
    </recommendedName>
    <alternativeName>
        <fullName evidence="3">Peptidyl-prolyl cis-trans isomerase plp</fullName>
    </alternativeName>
    <alternativeName>
        <fullName evidence="4">Rotamase plp</fullName>
    </alternativeName>
</protein>
<feature type="chain" id="PRO_5045925593" description="Parvulin-like PPIase" evidence="6">
    <location>
        <begin position="23"/>
        <end position="449"/>
    </location>
</feature>
<evidence type="ECO:0000256" key="5">
    <source>
        <dbReference type="PROSITE-ProRule" id="PRU00278"/>
    </source>
</evidence>
<dbReference type="SUPFAM" id="SSF109998">
    <property type="entry name" value="Triger factor/SurA peptide-binding domain-like"/>
    <property type="match status" value="1"/>
</dbReference>
<dbReference type="PROSITE" id="PS50198">
    <property type="entry name" value="PPIC_PPIASE_2"/>
    <property type="match status" value="1"/>
</dbReference>
<keyword evidence="5 8" id="KW-0413">Isomerase</keyword>
<dbReference type="RefSeq" id="WP_339965206.1">
    <property type="nucleotide sequence ID" value="NZ_JBBHJY010000001.1"/>
</dbReference>
<dbReference type="GO" id="GO:0003755">
    <property type="term" value="F:peptidyl-prolyl cis-trans isomerase activity"/>
    <property type="evidence" value="ECO:0007669"/>
    <property type="project" value="UniProtKB-EC"/>
</dbReference>
<dbReference type="Proteomes" id="UP001379235">
    <property type="component" value="Unassembled WGS sequence"/>
</dbReference>
<dbReference type="Gene3D" id="3.10.50.40">
    <property type="match status" value="1"/>
</dbReference>
<evidence type="ECO:0000256" key="6">
    <source>
        <dbReference type="SAM" id="SignalP"/>
    </source>
</evidence>
<keyword evidence="2 6" id="KW-0732">Signal</keyword>
<dbReference type="InterPro" id="IPR000297">
    <property type="entry name" value="PPIase_PpiC"/>
</dbReference>
<organism evidence="8 9">
    <name type="scientific">Novosphingobium aquae</name>
    <dbReference type="NCBI Taxonomy" id="3133435"/>
    <lineage>
        <taxon>Bacteria</taxon>
        <taxon>Pseudomonadati</taxon>
        <taxon>Pseudomonadota</taxon>
        <taxon>Alphaproteobacteria</taxon>
        <taxon>Sphingomonadales</taxon>
        <taxon>Sphingomonadaceae</taxon>
        <taxon>Novosphingobium</taxon>
    </lineage>
</organism>
<reference evidence="8 9" key="1">
    <citation type="submission" date="2024-03" db="EMBL/GenBank/DDBJ databases">
        <authorList>
            <person name="Jo J.-H."/>
        </authorList>
    </citation>
    <scope>NUCLEOTIDE SEQUENCE [LARGE SCALE GENOMIC DNA]</scope>
    <source>
        <strain evidence="8 9">AS3R-12</strain>
    </source>
</reference>
<evidence type="ECO:0000313" key="8">
    <source>
        <dbReference type="EMBL" id="MEJ6009280.1"/>
    </source>
</evidence>
<comment type="caution">
    <text evidence="8">The sequence shown here is derived from an EMBL/GenBank/DDBJ whole genome shotgun (WGS) entry which is preliminary data.</text>
</comment>
<evidence type="ECO:0000256" key="1">
    <source>
        <dbReference type="ARBA" id="ARBA00018370"/>
    </source>
</evidence>
<dbReference type="Gene3D" id="1.10.4030.10">
    <property type="entry name" value="Porin chaperone SurA, peptide-binding domain"/>
    <property type="match status" value="1"/>
</dbReference>
<dbReference type="PANTHER" id="PTHR47637:SF1">
    <property type="entry name" value="CHAPERONE SURA"/>
    <property type="match status" value="1"/>
</dbReference>
<proteinExistence type="predicted"/>
<keyword evidence="9" id="KW-1185">Reference proteome</keyword>
<evidence type="ECO:0000256" key="2">
    <source>
        <dbReference type="ARBA" id="ARBA00022729"/>
    </source>
</evidence>
<keyword evidence="5" id="KW-0697">Rotamase</keyword>
<sequence length="449" mass="48572">MITASRFARYGRSILAISIATAGVAAIAQDAGEATRGSITVPDNIQIFGKNDPNNRRATAIVNGDIITGTEVDQRVALVVSANQGKIQPEEMERLRLQILRNLIDETLQIQEARAQELDVKDSEVDASYARLSQQNFPQNPKGMDAYLTRIGSSPASLKRQIKGELSWNNLLRRNVHPFVNVSQEEVKEAMERLKAAKGTEEYHIGEIFLAATPESQAAVYENAKKIVEQVKAGASFSAMARTYSEASTKSVGGDLGWIRLAQLPTELSTAAAGLQPGQLVGPVQIPGGFSVLVLIDKRAVLTADPRDALLSLKQISIDFPAGTSDADASKRASDFATAIRGAKGCGNVDAVAKSIGATVVENDQVKARDLPGPLQETLLRLSLGETSPPFGSVQEGVRMLMLCGRDDPQVDAGPKFEDMMSQLEDDRVNKRAQAYLRDLRRDAVIEYN</sequence>
<evidence type="ECO:0000259" key="7">
    <source>
        <dbReference type="PROSITE" id="PS50198"/>
    </source>
</evidence>
<feature type="domain" description="PpiC" evidence="7">
    <location>
        <begin position="200"/>
        <end position="297"/>
    </location>
</feature>
<dbReference type="SUPFAM" id="SSF54534">
    <property type="entry name" value="FKBP-like"/>
    <property type="match status" value="2"/>
</dbReference>
<gene>
    <name evidence="8" type="ORF">WG900_05040</name>
</gene>
<dbReference type="InterPro" id="IPR027304">
    <property type="entry name" value="Trigger_fact/SurA_dom_sf"/>
</dbReference>
<name>A0ABU8S630_9SPHN</name>
<dbReference type="Pfam" id="PF13624">
    <property type="entry name" value="SurA_N_3"/>
    <property type="match status" value="1"/>
</dbReference>
<dbReference type="InterPro" id="IPR050280">
    <property type="entry name" value="OMP_Chaperone_SurA"/>
</dbReference>
<dbReference type="InterPro" id="IPR046357">
    <property type="entry name" value="PPIase_dom_sf"/>
</dbReference>
<evidence type="ECO:0000256" key="4">
    <source>
        <dbReference type="ARBA" id="ARBA00031484"/>
    </source>
</evidence>
<dbReference type="Pfam" id="PF00639">
    <property type="entry name" value="Rotamase"/>
    <property type="match status" value="1"/>
</dbReference>